<dbReference type="Pfam" id="PF18962">
    <property type="entry name" value="Por_Secre_tail"/>
    <property type="match status" value="1"/>
</dbReference>
<dbReference type="SMART" id="SM00710">
    <property type="entry name" value="PbH1"/>
    <property type="match status" value="6"/>
</dbReference>
<sequence length="466" mass="51603">MKKNNSNTVLSTYNKCKNMICYICKFNKRELKIIIAICLLSITAATHSQAIIHTGKIFDANSGAETIRIDSNNNGSRITDCTFINYKDPIITIIGATDVIIDNCRFIDAPGKLLDRDIHAINIGSEGHDIIIRNCTFRDIGADGFQCGHSGGNITNITIENNLFEVTKPRTGENGVDLKQTTGPIYVRNNVFKGFRPCEKDTQLGCTGSSGEGLVMHLGTKNVIIEGNRFTDCIEGIEIENAGNTENVIIRNNVFHDNVEHGLNARVGFNLRVYNNTFVNNGVRHVRFQSNNITGANKNNFYVGNGTSFENDQLGGEGNLVIANVTDAKFVDISQHNYRIESNSPAIDAGVEVSEVIKDLDGKDRPTDGLYDVGADEYFASLGIQDLYLDKIQLFPNPVDDNKLFYKVASGTLIKNFYLMDVNGRLVYQVNSFNQNYIDVASIPSGIYFGYFELNSNLVIKKIVIQ</sequence>
<dbReference type="NCBIfam" id="NF041518">
    <property type="entry name" value="choice_anch_Q"/>
    <property type="match status" value="1"/>
</dbReference>
<protein>
    <submittedName>
        <fullName evidence="4">T9SS type A sorting domain-containing protein</fullName>
    </submittedName>
</protein>
<proteinExistence type="predicted"/>
<dbReference type="EMBL" id="SIRS01000002">
    <property type="protein sequence ID" value="TBN17564.1"/>
    <property type="molecule type" value="Genomic_DNA"/>
</dbReference>
<evidence type="ECO:0000256" key="1">
    <source>
        <dbReference type="ARBA" id="ARBA00022729"/>
    </source>
</evidence>
<evidence type="ECO:0000259" key="2">
    <source>
        <dbReference type="Pfam" id="PF13229"/>
    </source>
</evidence>
<dbReference type="OrthoDB" id="849076at2"/>
<dbReference type="InterPro" id="IPR011050">
    <property type="entry name" value="Pectin_lyase_fold/virulence"/>
</dbReference>
<evidence type="ECO:0000313" key="5">
    <source>
        <dbReference type="Proteomes" id="UP000292372"/>
    </source>
</evidence>
<dbReference type="InterPro" id="IPR012334">
    <property type="entry name" value="Pectin_lyas_fold"/>
</dbReference>
<feature type="domain" description="Secretion system C-terminal sorting" evidence="3">
    <location>
        <begin position="394"/>
        <end position="465"/>
    </location>
</feature>
<keyword evidence="5" id="KW-1185">Reference proteome</keyword>
<dbReference type="NCBIfam" id="TIGR04183">
    <property type="entry name" value="Por_Secre_tail"/>
    <property type="match status" value="1"/>
</dbReference>
<dbReference type="InterPro" id="IPR026444">
    <property type="entry name" value="Secre_tail"/>
</dbReference>
<dbReference type="SUPFAM" id="SSF51126">
    <property type="entry name" value="Pectin lyase-like"/>
    <property type="match status" value="1"/>
</dbReference>
<evidence type="ECO:0000313" key="4">
    <source>
        <dbReference type="EMBL" id="TBN17564.1"/>
    </source>
</evidence>
<accession>A0A4Q9FQG6</accession>
<keyword evidence="1" id="KW-0732">Signal</keyword>
<dbReference type="AlphaFoldDB" id="A0A4Q9FQG6"/>
<feature type="domain" description="Right handed beta helix" evidence="2">
    <location>
        <begin position="60"/>
        <end position="192"/>
    </location>
</feature>
<dbReference type="Pfam" id="PF13229">
    <property type="entry name" value="Beta_helix"/>
    <property type="match status" value="1"/>
</dbReference>
<dbReference type="InterPro" id="IPR039448">
    <property type="entry name" value="Beta_helix"/>
</dbReference>
<evidence type="ECO:0000259" key="3">
    <source>
        <dbReference type="Pfam" id="PF18962"/>
    </source>
</evidence>
<organism evidence="4 5">
    <name type="scientific">Hyunsoonleella pacifica</name>
    <dbReference type="NCBI Taxonomy" id="1080224"/>
    <lineage>
        <taxon>Bacteria</taxon>
        <taxon>Pseudomonadati</taxon>
        <taxon>Bacteroidota</taxon>
        <taxon>Flavobacteriia</taxon>
        <taxon>Flavobacteriales</taxon>
        <taxon>Flavobacteriaceae</taxon>
    </lineage>
</organism>
<dbReference type="InterPro" id="IPR006626">
    <property type="entry name" value="PbH1"/>
</dbReference>
<gene>
    <name evidence="4" type="ORF">EYD46_04415</name>
</gene>
<dbReference type="InterPro" id="IPR059226">
    <property type="entry name" value="Choice_anch_Q_dom"/>
</dbReference>
<name>A0A4Q9FQG6_9FLAO</name>
<dbReference type="Gene3D" id="2.160.20.10">
    <property type="entry name" value="Single-stranded right-handed beta-helix, Pectin lyase-like"/>
    <property type="match status" value="1"/>
</dbReference>
<comment type="caution">
    <text evidence="4">The sequence shown here is derived from an EMBL/GenBank/DDBJ whole genome shotgun (WGS) entry which is preliminary data.</text>
</comment>
<reference evidence="4 5" key="1">
    <citation type="journal article" date="2015" name="Int. J. Syst. Evol. Microbiol.">
        <title>Hyunsoonleella pacifica sp. nov., isolated from seawater of South Pacific Gyre.</title>
        <authorList>
            <person name="Gao X."/>
            <person name="Zhang Z."/>
            <person name="Dai X."/>
            <person name="Zhang X.H."/>
        </authorList>
    </citation>
    <scope>NUCLEOTIDE SEQUENCE [LARGE SCALE GENOMIC DNA]</scope>
    <source>
        <strain evidence="4 5">SW033</strain>
    </source>
</reference>
<dbReference type="Proteomes" id="UP000292372">
    <property type="component" value="Unassembled WGS sequence"/>
</dbReference>